<evidence type="ECO:0000313" key="5">
    <source>
        <dbReference type="EMBL" id="EFH11742.1"/>
    </source>
</evidence>
<dbReference type="InterPro" id="IPR042203">
    <property type="entry name" value="Leu/Phe-tRNA_Trfase_C"/>
</dbReference>
<dbReference type="Pfam" id="PF03588">
    <property type="entry name" value="Leu_Phe_trans"/>
    <property type="match status" value="1"/>
</dbReference>
<dbReference type="HAMAP" id="MF_00688">
    <property type="entry name" value="Leu_Phe_trans"/>
    <property type="match status" value="1"/>
</dbReference>
<comment type="caution">
    <text evidence="5">The sequence shown here is derived from an EMBL/GenBank/DDBJ whole genome shotgun (WGS) entry which is preliminary data.</text>
</comment>
<dbReference type="FunFam" id="3.40.630.70:FF:000001">
    <property type="entry name" value="Leucyl/phenylalanyl-tRNA--protein transferase"/>
    <property type="match status" value="1"/>
</dbReference>
<dbReference type="SUPFAM" id="SSF55729">
    <property type="entry name" value="Acyl-CoA N-acyltransferases (Nat)"/>
    <property type="match status" value="1"/>
</dbReference>
<dbReference type="InterPro" id="IPR004616">
    <property type="entry name" value="Leu/Phe-tRNA_Trfase"/>
</dbReference>
<dbReference type="GO" id="GO:0005737">
    <property type="term" value="C:cytoplasm"/>
    <property type="evidence" value="ECO:0007669"/>
    <property type="project" value="UniProtKB-SubCell"/>
</dbReference>
<dbReference type="PANTHER" id="PTHR30098">
    <property type="entry name" value="LEUCYL/PHENYLALANYL-TRNA--PROTEIN TRANSFERASE"/>
    <property type="match status" value="1"/>
</dbReference>
<keyword evidence="2 4" id="KW-0808">Transferase</keyword>
<dbReference type="HOGENOM" id="CLU_075045_1_1_5"/>
<dbReference type="Gene3D" id="3.40.630.70">
    <property type="entry name" value="Leucyl/phenylalanyl-tRNA-protein transferase, C-terminal domain"/>
    <property type="match status" value="1"/>
</dbReference>
<evidence type="ECO:0000256" key="2">
    <source>
        <dbReference type="ARBA" id="ARBA00022679"/>
    </source>
</evidence>
<dbReference type="EC" id="2.3.2.6" evidence="4"/>
<dbReference type="AlphaFoldDB" id="D5RLS5"/>
<sequence>MMGGMSRRPPDITPDLLLRAYRAGLFPMAESREGRRLYWLDPELRGILPLEGFHLPRRLLRTVLSGPYRVTVNQAFAATIAGCAAPAPGREDSWINPEIETLFTTLHRMGHGHSVETWAEGELVGGLYGVALGGAFFGESMFSRARDASKVALVHLVARLRLGGFTLLDTQFITGHLAQFGACEIPRAAYKQRLAEAMAVEAMFPVEPEGLTEAIRALRPPGGEG</sequence>
<evidence type="ECO:0000256" key="4">
    <source>
        <dbReference type="HAMAP-Rule" id="MF_00688"/>
    </source>
</evidence>
<keyword evidence="3 4" id="KW-0012">Acyltransferase</keyword>
<keyword evidence="6" id="KW-1185">Reference proteome</keyword>
<dbReference type="EMBL" id="ADVL01000325">
    <property type="protein sequence ID" value="EFH11742.1"/>
    <property type="molecule type" value="Genomic_DNA"/>
</dbReference>
<name>D5RLS5_9PROT</name>
<reference evidence="5 6" key="1">
    <citation type="submission" date="2010-04" db="EMBL/GenBank/DDBJ databases">
        <authorList>
            <person name="Qin X."/>
            <person name="Bachman B."/>
            <person name="Battles P."/>
            <person name="Bell A."/>
            <person name="Bess C."/>
            <person name="Bickham C."/>
            <person name="Chaboub L."/>
            <person name="Chen D."/>
            <person name="Coyle M."/>
            <person name="Deiros D.R."/>
            <person name="Dinh H."/>
            <person name="Forbes L."/>
            <person name="Fowler G."/>
            <person name="Francisco L."/>
            <person name="Fu Q."/>
            <person name="Gubbala S."/>
            <person name="Hale W."/>
            <person name="Han Y."/>
            <person name="Hemphill L."/>
            <person name="Highlander S.K."/>
            <person name="Hirani K."/>
            <person name="Hogues M."/>
            <person name="Jackson L."/>
            <person name="Jakkamsetti A."/>
            <person name="Javaid M."/>
            <person name="Jiang H."/>
            <person name="Korchina V."/>
            <person name="Kovar C."/>
            <person name="Lara F."/>
            <person name="Lee S."/>
            <person name="Mata R."/>
            <person name="Mathew T."/>
            <person name="Moen C."/>
            <person name="Morales K."/>
            <person name="Munidasa M."/>
            <person name="Nazareth L."/>
            <person name="Ngo R."/>
            <person name="Nguyen L."/>
            <person name="Okwuonu G."/>
            <person name="Ongeri F."/>
            <person name="Patil S."/>
            <person name="Petrosino J."/>
            <person name="Pham C."/>
            <person name="Pham P."/>
            <person name="Pu L.-L."/>
            <person name="Puazo M."/>
            <person name="Raj R."/>
            <person name="Reid J."/>
            <person name="Rouhana J."/>
            <person name="Saada N."/>
            <person name="Shang Y."/>
            <person name="Simmons D."/>
            <person name="Thornton R."/>
            <person name="Warren J."/>
            <person name="Weissenberger G."/>
            <person name="Zhang J."/>
            <person name="Zhang L."/>
            <person name="Zhou C."/>
            <person name="Zhu D."/>
            <person name="Muzny D."/>
            <person name="Worley K."/>
            <person name="Gibbs R."/>
        </authorList>
    </citation>
    <scope>NUCLEOTIDE SEQUENCE [LARGE SCALE GENOMIC DNA]</scope>
    <source>
        <strain evidence="5 6">ATCC 49957</strain>
    </source>
</reference>
<proteinExistence type="inferred from homology"/>
<accession>D5RLS5</accession>
<dbReference type="GO" id="GO:0030163">
    <property type="term" value="P:protein catabolic process"/>
    <property type="evidence" value="ECO:0007669"/>
    <property type="project" value="UniProtKB-UniRule"/>
</dbReference>
<dbReference type="InterPro" id="IPR016181">
    <property type="entry name" value="Acyl_CoA_acyltransferase"/>
</dbReference>
<keyword evidence="1 4" id="KW-0963">Cytoplasm</keyword>
<comment type="similarity">
    <text evidence="4">Belongs to the L/F-transferase family.</text>
</comment>
<dbReference type="GO" id="GO:0008914">
    <property type="term" value="F:leucyl-tRNA--protein transferase activity"/>
    <property type="evidence" value="ECO:0007669"/>
    <property type="project" value="UniProtKB-UniRule"/>
</dbReference>
<organism evidence="5 6">
    <name type="scientific">Pseudoroseomonas cervicalis ATCC 49957</name>
    <dbReference type="NCBI Taxonomy" id="525371"/>
    <lineage>
        <taxon>Bacteria</taxon>
        <taxon>Pseudomonadati</taxon>
        <taxon>Pseudomonadota</taxon>
        <taxon>Alphaproteobacteria</taxon>
        <taxon>Acetobacterales</taxon>
        <taxon>Roseomonadaceae</taxon>
        <taxon>Roseomonas</taxon>
    </lineage>
</organism>
<comment type="catalytic activity">
    <reaction evidence="4">
        <text>N-terminal L-arginyl-[protein] + L-leucyl-tRNA(Leu) = N-terminal L-leucyl-L-arginyl-[protein] + tRNA(Leu) + H(+)</text>
        <dbReference type="Rhea" id="RHEA:50416"/>
        <dbReference type="Rhea" id="RHEA-COMP:9613"/>
        <dbReference type="Rhea" id="RHEA-COMP:9622"/>
        <dbReference type="Rhea" id="RHEA-COMP:12672"/>
        <dbReference type="Rhea" id="RHEA-COMP:12673"/>
        <dbReference type="ChEBI" id="CHEBI:15378"/>
        <dbReference type="ChEBI" id="CHEBI:64719"/>
        <dbReference type="ChEBI" id="CHEBI:78442"/>
        <dbReference type="ChEBI" id="CHEBI:78494"/>
        <dbReference type="ChEBI" id="CHEBI:133044"/>
        <dbReference type="EC" id="2.3.2.6"/>
    </reaction>
</comment>
<protein>
    <recommendedName>
        <fullName evidence="4">Leucyl/phenylalanyl-tRNA--protein transferase</fullName>
        <ecNumber evidence="4">2.3.2.6</ecNumber>
    </recommendedName>
    <alternativeName>
        <fullName evidence="4">L/F-transferase</fullName>
    </alternativeName>
    <alternativeName>
        <fullName evidence="4">Leucyltransferase</fullName>
    </alternativeName>
    <alternativeName>
        <fullName evidence="4">Phenyalanyltransferase</fullName>
    </alternativeName>
</protein>
<dbReference type="NCBIfam" id="TIGR00667">
    <property type="entry name" value="aat"/>
    <property type="match status" value="1"/>
</dbReference>
<comment type="function">
    <text evidence="4">Functions in the N-end rule pathway of protein degradation where it conjugates Leu, Phe and, less efficiently, Met from aminoacyl-tRNAs to the N-termini of proteins containing an N-terminal arginine or lysine.</text>
</comment>
<dbReference type="Proteomes" id="UP000005324">
    <property type="component" value="Unassembled WGS sequence"/>
</dbReference>
<gene>
    <name evidence="4 5" type="primary">aat</name>
    <name evidence="5" type="ORF">HMPREF0731_2036</name>
</gene>
<comment type="catalytic activity">
    <reaction evidence="4">
        <text>L-phenylalanyl-tRNA(Phe) + an N-terminal L-alpha-aminoacyl-[protein] = an N-terminal L-phenylalanyl-L-alpha-aminoacyl-[protein] + tRNA(Phe)</text>
        <dbReference type="Rhea" id="RHEA:43632"/>
        <dbReference type="Rhea" id="RHEA-COMP:9668"/>
        <dbReference type="Rhea" id="RHEA-COMP:9699"/>
        <dbReference type="Rhea" id="RHEA-COMP:10636"/>
        <dbReference type="Rhea" id="RHEA-COMP:10637"/>
        <dbReference type="ChEBI" id="CHEBI:78442"/>
        <dbReference type="ChEBI" id="CHEBI:78531"/>
        <dbReference type="ChEBI" id="CHEBI:78597"/>
        <dbReference type="ChEBI" id="CHEBI:83561"/>
        <dbReference type="EC" id="2.3.2.6"/>
    </reaction>
</comment>
<dbReference type="PANTHER" id="PTHR30098:SF2">
    <property type="entry name" value="LEUCYL_PHENYLALANYL-TRNA--PROTEIN TRANSFERASE"/>
    <property type="match status" value="1"/>
</dbReference>
<evidence type="ECO:0000313" key="6">
    <source>
        <dbReference type="Proteomes" id="UP000005324"/>
    </source>
</evidence>
<comment type="subcellular location">
    <subcellularLocation>
        <location evidence="4">Cytoplasm</location>
    </subcellularLocation>
</comment>
<comment type="catalytic activity">
    <reaction evidence="4">
        <text>N-terminal L-lysyl-[protein] + L-leucyl-tRNA(Leu) = N-terminal L-leucyl-L-lysyl-[protein] + tRNA(Leu) + H(+)</text>
        <dbReference type="Rhea" id="RHEA:12340"/>
        <dbReference type="Rhea" id="RHEA-COMP:9613"/>
        <dbReference type="Rhea" id="RHEA-COMP:9622"/>
        <dbReference type="Rhea" id="RHEA-COMP:12670"/>
        <dbReference type="Rhea" id="RHEA-COMP:12671"/>
        <dbReference type="ChEBI" id="CHEBI:15378"/>
        <dbReference type="ChEBI" id="CHEBI:65249"/>
        <dbReference type="ChEBI" id="CHEBI:78442"/>
        <dbReference type="ChEBI" id="CHEBI:78494"/>
        <dbReference type="ChEBI" id="CHEBI:133043"/>
        <dbReference type="EC" id="2.3.2.6"/>
    </reaction>
</comment>
<evidence type="ECO:0000256" key="1">
    <source>
        <dbReference type="ARBA" id="ARBA00022490"/>
    </source>
</evidence>
<evidence type="ECO:0000256" key="3">
    <source>
        <dbReference type="ARBA" id="ARBA00023315"/>
    </source>
</evidence>